<proteinExistence type="predicted"/>
<reference evidence="1 2" key="1">
    <citation type="submission" date="2015-01" db="EMBL/GenBank/DDBJ databases">
        <title>Draft Genome Sequences of Four Bacillus thermoamylovorans Strains, Isolated From Food Products.</title>
        <authorList>
            <person name="Krawcyk A.O."/>
            <person name="Berendsen E.M."/>
            <person name="Eijlander R.T."/>
            <person name="de Jong A."/>
            <person name="Wells-Bennik M."/>
            <person name="Kuipers O.P."/>
        </authorList>
    </citation>
    <scope>NUCLEOTIDE SEQUENCE [LARGE SCALE GENOMIC DNA]</scope>
    <source>
        <strain evidence="1 2">B4167</strain>
    </source>
</reference>
<dbReference type="AlphaFoldDB" id="A0ABD4A5F6"/>
<dbReference type="Proteomes" id="UP000032076">
    <property type="component" value="Unassembled WGS sequence"/>
</dbReference>
<sequence length="41" mass="4789">MPIPVKGLLEPGFQRGFHKNLLAYVYFLNTVFRKLHKLSSK</sequence>
<protein>
    <submittedName>
        <fullName evidence="1">Uncharacterized protein</fullName>
    </submittedName>
</protein>
<evidence type="ECO:0000313" key="1">
    <source>
        <dbReference type="EMBL" id="KIO72029.1"/>
    </source>
</evidence>
<gene>
    <name evidence="1" type="ORF">B4167_3211</name>
</gene>
<accession>A0ABD4A5F6</accession>
<evidence type="ECO:0000313" key="2">
    <source>
        <dbReference type="Proteomes" id="UP000032076"/>
    </source>
</evidence>
<dbReference type="EMBL" id="JXLU01000104">
    <property type="protein sequence ID" value="KIO72029.1"/>
    <property type="molecule type" value="Genomic_DNA"/>
</dbReference>
<organism evidence="1 2">
    <name type="scientific">Caldibacillus thermoamylovorans</name>
    <dbReference type="NCBI Taxonomy" id="35841"/>
    <lineage>
        <taxon>Bacteria</taxon>
        <taxon>Bacillati</taxon>
        <taxon>Bacillota</taxon>
        <taxon>Bacilli</taxon>
        <taxon>Bacillales</taxon>
        <taxon>Bacillaceae</taxon>
        <taxon>Caldibacillus</taxon>
    </lineage>
</organism>
<comment type="caution">
    <text evidence="1">The sequence shown here is derived from an EMBL/GenBank/DDBJ whole genome shotgun (WGS) entry which is preliminary data.</text>
</comment>
<name>A0ABD4A5F6_9BACI</name>